<dbReference type="GeneID" id="9379974"/>
<dbReference type="HOGENOM" id="CLU_2049585_0_0_1"/>
<keyword evidence="3" id="KW-1185">Reference proteome</keyword>
<proteinExistence type="predicted"/>
<dbReference type="AlphaFoldDB" id="D6RP40"/>
<dbReference type="RefSeq" id="XP_002910721.1">
    <property type="nucleotide sequence ID" value="XM_002910675.1"/>
</dbReference>
<name>D6RP40_COPC7</name>
<reference evidence="2 3" key="1">
    <citation type="journal article" date="2010" name="Proc. Natl. Acad. Sci. U.S.A.">
        <title>Insights into evolution of multicellular fungi from the assembled chromosomes of the mushroom Coprinopsis cinerea (Coprinus cinereus).</title>
        <authorList>
            <person name="Stajich J.E."/>
            <person name="Wilke S.K."/>
            <person name="Ahren D."/>
            <person name="Au C.H."/>
            <person name="Birren B.W."/>
            <person name="Borodovsky M."/>
            <person name="Burns C."/>
            <person name="Canback B."/>
            <person name="Casselton L.A."/>
            <person name="Cheng C.K."/>
            <person name="Deng J."/>
            <person name="Dietrich F.S."/>
            <person name="Fargo D.C."/>
            <person name="Farman M.L."/>
            <person name="Gathman A.C."/>
            <person name="Goldberg J."/>
            <person name="Guigo R."/>
            <person name="Hoegger P.J."/>
            <person name="Hooker J.B."/>
            <person name="Huggins A."/>
            <person name="James T.Y."/>
            <person name="Kamada T."/>
            <person name="Kilaru S."/>
            <person name="Kodira C."/>
            <person name="Kues U."/>
            <person name="Kupfer D."/>
            <person name="Kwan H.S."/>
            <person name="Lomsadze A."/>
            <person name="Li W."/>
            <person name="Lilly W.W."/>
            <person name="Ma L.J."/>
            <person name="Mackey A.J."/>
            <person name="Manning G."/>
            <person name="Martin F."/>
            <person name="Muraguchi H."/>
            <person name="Natvig D.O."/>
            <person name="Palmerini H."/>
            <person name="Ramesh M.A."/>
            <person name="Rehmeyer C.J."/>
            <person name="Roe B.A."/>
            <person name="Shenoy N."/>
            <person name="Stanke M."/>
            <person name="Ter-Hovhannisyan V."/>
            <person name="Tunlid A."/>
            <person name="Velagapudi R."/>
            <person name="Vision T.J."/>
            <person name="Zeng Q."/>
            <person name="Zolan M.E."/>
            <person name="Pukkila P.J."/>
        </authorList>
    </citation>
    <scope>NUCLEOTIDE SEQUENCE [LARGE SCALE GENOMIC DNA]</scope>
    <source>
        <strain evidence="3">Okayama-7 / 130 / ATCC MYA-4618 / FGSC 9003</strain>
    </source>
</reference>
<dbReference type="InParanoid" id="D6RP40"/>
<keyword evidence="1" id="KW-0812">Transmembrane</keyword>
<organism evidence="2 3">
    <name type="scientific">Coprinopsis cinerea (strain Okayama-7 / 130 / ATCC MYA-4618 / FGSC 9003)</name>
    <name type="common">Inky cap fungus</name>
    <name type="synonym">Hormographiella aspergillata</name>
    <dbReference type="NCBI Taxonomy" id="240176"/>
    <lineage>
        <taxon>Eukaryota</taxon>
        <taxon>Fungi</taxon>
        <taxon>Dikarya</taxon>
        <taxon>Basidiomycota</taxon>
        <taxon>Agaricomycotina</taxon>
        <taxon>Agaricomycetes</taxon>
        <taxon>Agaricomycetidae</taxon>
        <taxon>Agaricales</taxon>
        <taxon>Agaricineae</taxon>
        <taxon>Psathyrellaceae</taxon>
        <taxon>Coprinopsis</taxon>
    </lineage>
</organism>
<dbReference type="KEGG" id="cci:CC1G_15055"/>
<accession>D6RP40</accession>
<dbReference type="Proteomes" id="UP000001861">
    <property type="component" value="Unassembled WGS sequence"/>
</dbReference>
<keyword evidence="1" id="KW-1133">Transmembrane helix</keyword>
<keyword evidence="1" id="KW-0472">Membrane</keyword>
<comment type="caution">
    <text evidence="2">The sequence shown here is derived from an EMBL/GenBank/DDBJ whole genome shotgun (WGS) entry which is preliminary data.</text>
</comment>
<dbReference type="VEuPathDB" id="FungiDB:CC1G_15055"/>
<evidence type="ECO:0000256" key="1">
    <source>
        <dbReference type="SAM" id="Phobius"/>
    </source>
</evidence>
<feature type="transmembrane region" description="Helical" evidence="1">
    <location>
        <begin position="64"/>
        <end position="93"/>
    </location>
</feature>
<protein>
    <submittedName>
        <fullName evidence="2">Uncharacterized protein</fullName>
    </submittedName>
</protein>
<gene>
    <name evidence="2" type="ORF">CC1G_15055</name>
</gene>
<evidence type="ECO:0000313" key="3">
    <source>
        <dbReference type="Proteomes" id="UP000001861"/>
    </source>
</evidence>
<dbReference type="EMBL" id="AACS02000008">
    <property type="protein sequence ID" value="EFI27227.1"/>
    <property type="molecule type" value="Genomic_DNA"/>
</dbReference>
<evidence type="ECO:0000313" key="2">
    <source>
        <dbReference type="EMBL" id="EFI27227.1"/>
    </source>
</evidence>
<sequence>MNFIFDIPFSLDRQHTFGLGSFYRLSIGPECRALITAQMKMKKVMLQRPSTKEYDTLVYAFYSLFWALCTSMAILMMILLSSVYSSTFALFTVQMKMKCKPSRGEHPRTRLGSSHCEWYA</sequence>